<organism evidence="2 3">
    <name type="scientific">Brachionus calyciflorus</name>
    <dbReference type="NCBI Taxonomy" id="104777"/>
    <lineage>
        <taxon>Eukaryota</taxon>
        <taxon>Metazoa</taxon>
        <taxon>Spiralia</taxon>
        <taxon>Gnathifera</taxon>
        <taxon>Rotifera</taxon>
        <taxon>Eurotatoria</taxon>
        <taxon>Monogononta</taxon>
        <taxon>Pseudotrocha</taxon>
        <taxon>Ploima</taxon>
        <taxon>Brachionidae</taxon>
        <taxon>Brachionus</taxon>
    </lineage>
</organism>
<accession>A0A814JP48</accession>
<feature type="region of interest" description="Disordered" evidence="1">
    <location>
        <begin position="135"/>
        <end position="159"/>
    </location>
</feature>
<dbReference type="AlphaFoldDB" id="A0A814JP48"/>
<evidence type="ECO:0000313" key="3">
    <source>
        <dbReference type="Proteomes" id="UP000663879"/>
    </source>
</evidence>
<reference evidence="2" key="1">
    <citation type="submission" date="2021-02" db="EMBL/GenBank/DDBJ databases">
        <authorList>
            <person name="Nowell W R."/>
        </authorList>
    </citation>
    <scope>NUCLEOTIDE SEQUENCE</scope>
    <source>
        <strain evidence="2">Ploen Becks lab</strain>
    </source>
</reference>
<evidence type="ECO:0000256" key="1">
    <source>
        <dbReference type="SAM" id="MobiDB-lite"/>
    </source>
</evidence>
<comment type="caution">
    <text evidence="2">The sequence shown here is derived from an EMBL/GenBank/DDBJ whole genome shotgun (WGS) entry which is preliminary data.</text>
</comment>
<feature type="compositionally biased region" description="Polar residues" evidence="1">
    <location>
        <begin position="135"/>
        <end position="148"/>
    </location>
</feature>
<dbReference type="EMBL" id="CAJNOC010004948">
    <property type="protein sequence ID" value="CAF1038443.1"/>
    <property type="molecule type" value="Genomic_DNA"/>
</dbReference>
<name>A0A814JP48_9BILA</name>
<sequence>MKNANIPNSLNSLSSDYDDYASNCSSSMRRAMLPIRELDFESRIMFNAKLPKKKPIADQLRKNDFVVDLNYYKNLSQTNNNQQLIKTLKHCFNQEDENSENMSNNNILDLDRSDLALENKVLNSSYTSIGNKFENSNNTFTPKSSPLTKKNLRHHHQDKRLSVDSNLKKLNLKMDNNKNFESMMMTALLDDANKISNTLTKSSPNVKIPYGKKTVKYNYSNLDFNKYTNEQIDNLKNQLDPNMNTERDKTELGVNLIQNETNDPCESLLGTQRRKTTKTTTFEESNLPRPRLMNKNMNTNRSRNYKYRIWQCKIYNYLERPRGWKSGIYHIIM</sequence>
<evidence type="ECO:0000313" key="2">
    <source>
        <dbReference type="EMBL" id="CAF1038443.1"/>
    </source>
</evidence>
<dbReference type="OrthoDB" id="8879391at2759"/>
<gene>
    <name evidence="2" type="ORF">OXX778_LOCUS18228</name>
</gene>
<keyword evidence="3" id="KW-1185">Reference proteome</keyword>
<proteinExistence type="predicted"/>
<protein>
    <submittedName>
        <fullName evidence="2">Uncharacterized protein</fullName>
    </submittedName>
</protein>
<dbReference type="Proteomes" id="UP000663879">
    <property type="component" value="Unassembled WGS sequence"/>
</dbReference>